<dbReference type="AlphaFoldDB" id="A0A086QDR5"/>
<evidence type="ECO:0000256" key="3">
    <source>
        <dbReference type="ARBA" id="ARBA00022490"/>
    </source>
</evidence>
<dbReference type="GO" id="GO:0030992">
    <property type="term" value="C:intraciliary transport particle B"/>
    <property type="evidence" value="ECO:0007669"/>
    <property type="project" value="TreeGrafter"/>
</dbReference>
<keyword evidence="6" id="KW-0966">Cell projection</keyword>
<dbReference type="VEuPathDB" id="ToxoDB:TGMAS_249365"/>
<keyword evidence="3" id="KW-0963">Cytoplasm</keyword>
<evidence type="ECO:0000313" key="7">
    <source>
        <dbReference type="EMBL" id="KFH10747.1"/>
    </source>
</evidence>
<sequence length="216" mass="25301">MCVFDQRRFDTERFRFGTFTLYHVEGGTRKLSEPDLKRCRTIFFVINSLLRHMNFDVRTGTEELDEPALQQSDPAALRLEFGALRPLRNSAGLQDMEVGCIEDEGESRRIQIDRWIRTVQRLRDQYPNTESPWASDEHAPDFEQLVREWPDELASLFLPHPSRLALEETHMSLAQLLKLGCALLDVPTRPNELNKALHALWMLYFELRNRERITST</sequence>
<name>A0A086QDR5_TOXGO</name>
<evidence type="ECO:0000256" key="2">
    <source>
        <dbReference type="ARBA" id="ARBA00007700"/>
    </source>
</evidence>
<evidence type="ECO:0000256" key="4">
    <source>
        <dbReference type="ARBA" id="ARBA00023069"/>
    </source>
</evidence>
<proteinExistence type="inferred from homology"/>
<dbReference type="EMBL" id="AEXC02001736">
    <property type="protein sequence ID" value="KFH10747.1"/>
    <property type="molecule type" value="Genomic_DNA"/>
</dbReference>
<keyword evidence="5" id="KW-0206">Cytoskeleton</keyword>
<comment type="caution">
    <text evidence="7">The sequence shown here is derived from an EMBL/GenBank/DDBJ whole genome shotgun (WGS) entry which is preliminary data.</text>
</comment>
<gene>
    <name evidence="7" type="ORF">TGMAS_249365</name>
</gene>
<dbReference type="PANTHER" id="PTHR13376:SF0">
    <property type="entry name" value="INTRAFLAGELLAR TRANSPORT PROTEIN 46 HOMOLOG"/>
    <property type="match status" value="1"/>
</dbReference>
<dbReference type="Proteomes" id="UP000028821">
    <property type="component" value="Unassembled WGS sequence"/>
</dbReference>
<keyword evidence="4" id="KW-0969">Cilium</keyword>
<organism evidence="7 8">
    <name type="scientific">Toxoplasma gondii MAS</name>
    <dbReference type="NCBI Taxonomy" id="943118"/>
    <lineage>
        <taxon>Eukaryota</taxon>
        <taxon>Sar</taxon>
        <taxon>Alveolata</taxon>
        <taxon>Apicomplexa</taxon>
        <taxon>Conoidasida</taxon>
        <taxon>Coccidia</taxon>
        <taxon>Eucoccidiorida</taxon>
        <taxon>Eimeriorina</taxon>
        <taxon>Sarcocystidae</taxon>
        <taxon>Toxoplasma</taxon>
    </lineage>
</organism>
<protein>
    <submittedName>
        <fullName evidence="7">Intraflagellar transport complex B protein 46 carboxy-terminal protein</fullName>
    </submittedName>
</protein>
<dbReference type="GO" id="GO:0005815">
    <property type="term" value="C:microtubule organizing center"/>
    <property type="evidence" value="ECO:0007669"/>
    <property type="project" value="TreeGrafter"/>
</dbReference>
<dbReference type="InterPro" id="IPR022088">
    <property type="entry name" value="Intraflagellar_transp_cmplxB"/>
</dbReference>
<keyword evidence="7" id="KW-0282">Flagellum</keyword>
<evidence type="ECO:0000256" key="1">
    <source>
        <dbReference type="ARBA" id="ARBA00004120"/>
    </source>
</evidence>
<reference evidence="7 8" key="1">
    <citation type="submission" date="2014-04" db="EMBL/GenBank/DDBJ databases">
        <authorList>
            <person name="Sibley D."/>
            <person name="Venepally P."/>
            <person name="Karamycheva S."/>
            <person name="Hadjithomas M."/>
            <person name="Khan A."/>
            <person name="Brunk B."/>
            <person name="Roos D."/>
            <person name="Caler E."/>
            <person name="Lorenzi H."/>
        </authorList>
    </citation>
    <scope>NUCLEOTIDE SEQUENCE [LARGE SCALE GENOMIC DNA]</scope>
    <source>
        <strain evidence="7 8">MAS</strain>
    </source>
</reference>
<accession>A0A086QDR5</accession>
<dbReference type="Pfam" id="PF12317">
    <property type="entry name" value="IFT46_B_C"/>
    <property type="match status" value="1"/>
</dbReference>
<dbReference type="PANTHER" id="PTHR13376">
    <property type="entry name" value="INTRAFLAGELLAR TRANSPORT PROTEIN 46 HOMOLOG"/>
    <property type="match status" value="1"/>
</dbReference>
<dbReference type="OrthoDB" id="2119217at2759"/>
<dbReference type="GO" id="GO:0060271">
    <property type="term" value="P:cilium assembly"/>
    <property type="evidence" value="ECO:0007669"/>
    <property type="project" value="TreeGrafter"/>
</dbReference>
<comment type="similarity">
    <text evidence="2">Belongs to the IFT46 family.</text>
</comment>
<evidence type="ECO:0000256" key="6">
    <source>
        <dbReference type="ARBA" id="ARBA00023273"/>
    </source>
</evidence>
<comment type="subcellular location">
    <subcellularLocation>
        <location evidence="1">Cytoplasm</location>
        <location evidence="1">Cytoskeleton</location>
        <location evidence="1">Cilium basal body</location>
    </subcellularLocation>
</comment>
<dbReference type="GO" id="GO:0042073">
    <property type="term" value="P:intraciliary transport"/>
    <property type="evidence" value="ECO:0007669"/>
    <property type="project" value="InterPro"/>
</dbReference>
<evidence type="ECO:0000256" key="5">
    <source>
        <dbReference type="ARBA" id="ARBA00023212"/>
    </source>
</evidence>
<evidence type="ECO:0000313" key="8">
    <source>
        <dbReference type="Proteomes" id="UP000028821"/>
    </source>
</evidence>
<dbReference type="GO" id="GO:0031514">
    <property type="term" value="C:motile cilium"/>
    <property type="evidence" value="ECO:0007669"/>
    <property type="project" value="TreeGrafter"/>
</dbReference>